<dbReference type="AlphaFoldDB" id="A0A9P8SFP5"/>
<evidence type="ECO:0000259" key="5">
    <source>
        <dbReference type="Pfam" id="PF08386"/>
    </source>
</evidence>
<reference evidence="6" key="1">
    <citation type="submission" date="2021-09" db="EMBL/GenBank/DDBJ databases">
        <title>A high-quality genome of the endoparasitic fungus Hirsutella rhossiliensis with a comparison of Hirsutella genomes reveals transposable elements contributing to genome size variation.</title>
        <authorList>
            <person name="Lin R."/>
            <person name="Jiao Y."/>
            <person name="Sun X."/>
            <person name="Ling J."/>
            <person name="Xie B."/>
            <person name="Cheng X."/>
        </authorList>
    </citation>
    <scope>NUCLEOTIDE SEQUENCE</scope>
    <source>
        <strain evidence="6">HR02</strain>
    </source>
</reference>
<evidence type="ECO:0000259" key="4">
    <source>
        <dbReference type="Pfam" id="PF00561"/>
    </source>
</evidence>
<feature type="chain" id="PRO_5040186985" evidence="3">
    <location>
        <begin position="19"/>
        <end position="583"/>
    </location>
</feature>
<dbReference type="RefSeq" id="XP_044717772.1">
    <property type="nucleotide sequence ID" value="XM_044866885.1"/>
</dbReference>
<dbReference type="InterPro" id="IPR029058">
    <property type="entry name" value="AB_hydrolase_fold"/>
</dbReference>
<dbReference type="InterPro" id="IPR000073">
    <property type="entry name" value="AB_hydrolase_1"/>
</dbReference>
<protein>
    <submittedName>
        <fullName evidence="6">TAP-like protein</fullName>
    </submittedName>
</protein>
<evidence type="ECO:0000256" key="3">
    <source>
        <dbReference type="SAM" id="SignalP"/>
    </source>
</evidence>
<evidence type="ECO:0000313" key="6">
    <source>
        <dbReference type="EMBL" id="KAH0960259.1"/>
    </source>
</evidence>
<feature type="domain" description="Peptidase S33 tripeptidyl aminopeptidase-like C-terminal" evidence="5">
    <location>
        <begin position="429"/>
        <end position="546"/>
    </location>
</feature>
<dbReference type="Pfam" id="PF08386">
    <property type="entry name" value="Abhydrolase_4"/>
    <property type="match status" value="1"/>
</dbReference>
<dbReference type="InterPro" id="IPR013595">
    <property type="entry name" value="Pept_S33_TAP-like_C"/>
</dbReference>
<comment type="similarity">
    <text evidence="1">Belongs to the peptidase S33 family.</text>
</comment>
<accession>A0A9P8SFP5</accession>
<dbReference type="OrthoDB" id="425534at2759"/>
<gene>
    <name evidence="6" type="ORF">HRG_08414</name>
</gene>
<feature type="signal peptide" evidence="3">
    <location>
        <begin position="1"/>
        <end position="18"/>
    </location>
</feature>
<dbReference type="SUPFAM" id="SSF53474">
    <property type="entry name" value="alpha/beta-Hydrolases"/>
    <property type="match status" value="1"/>
</dbReference>
<keyword evidence="2" id="KW-0378">Hydrolase</keyword>
<dbReference type="GeneID" id="68357543"/>
<evidence type="ECO:0000256" key="2">
    <source>
        <dbReference type="ARBA" id="ARBA00022801"/>
    </source>
</evidence>
<sequence length="583" mass="62873">MKPDILLLAAALAGSALSSKEPADSFDWDALAPSPDLEYHDCYAAYRCARLVLPLDWANASDPRTLSLAVIKLPALVPPEDPRFAGSVFLNPGGPGGSGVDLLRASSRRLRRVIDKPGRRHYELVSFDPRGVANSRPRADCFPGAALERDAFLLEARGTGALDAGRHAVPYMLGLHHGYARRCSAAEAAEHIFEYMSTPSVARDMVEMVDKIAELRYMGFSYGTVLGNYFAALFPERIGRLVLDGVVDAVDYATGAGWLSNIVDADEIVSRFYAGCHRAGPDVCALARSSDESGLDIRARIDAWLAAIDESPLTASISPAGSVVALTSRDIRELLGFAIYRPIEFFVPLARALDAAMAGNATQVVRLLDRRASVPHLHDACAVDGHGNRSELQTRDASLGVLCSDGDSVRDKDTPWWRRYVDAQLRKSSVMGAYWSAIRMPCAAWPFRTNWSFKGPFTTPEPRLGSAGRPVPGEPAAPILFLSNRLDPVTPLRAARAMAANHPGAGLVVQEGLGHCALATADSDCLTRIVADYFDSGAVPSEETTCHIDCGPWDDGCALSGYQDHLDASTIRRQSTLPLGVFP</sequence>
<evidence type="ECO:0000313" key="7">
    <source>
        <dbReference type="Proteomes" id="UP000824596"/>
    </source>
</evidence>
<keyword evidence="3" id="KW-0732">Signal</keyword>
<dbReference type="EMBL" id="JAIZPD010000010">
    <property type="protein sequence ID" value="KAH0960259.1"/>
    <property type="molecule type" value="Genomic_DNA"/>
</dbReference>
<dbReference type="PANTHER" id="PTHR43248:SF25">
    <property type="entry name" value="AB HYDROLASE-1 DOMAIN-CONTAINING PROTEIN-RELATED"/>
    <property type="match status" value="1"/>
</dbReference>
<name>A0A9P8SFP5_9HYPO</name>
<evidence type="ECO:0000256" key="1">
    <source>
        <dbReference type="ARBA" id="ARBA00010088"/>
    </source>
</evidence>
<proteinExistence type="inferred from homology"/>
<keyword evidence="7" id="KW-1185">Reference proteome</keyword>
<feature type="domain" description="AB hydrolase-1" evidence="4">
    <location>
        <begin position="88"/>
        <end position="248"/>
    </location>
</feature>
<dbReference type="Proteomes" id="UP000824596">
    <property type="component" value="Unassembled WGS sequence"/>
</dbReference>
<dbReference type="Pfam" id="PF00561">
    <property type="entry name" value="Abhydrolase_1"/>
    <property type="match status" value="1"/>
</dbReference>
<dbReference type="InterPro" id="IPR051601">
    <property type="entry name" value="Serine_prot/Carboxylest_S33"/>
</dbReference>
<dbReference type="Gene3D" id="3.40.50.1820">
    <property type="entry name" value="alpha/beta hydrolase"/>
    <property type="match status" value="1"/>
</dbReference>
<dbReference type="GO" id="GO:0016787">
    <property type="term" value="F:hydrolase activity"/>
    <property type="evidence" value="ECO:0007669"/>
    <property type="project" value="UniProtKB-KW"/>
</dbReference>
<dbReference type="PANTHER" id="PTHR43248">
    <property type="entry name" value="2-SUCCINYL-6-HYDROXY-2,4-CYCLOHEXADIENE-1-CARBOXYLATE SYNTHASE"/>
    <property type="match status" value="1"/>
</dbReference>
<organism evidence="6 7">
    <name type="scientific">Hirsutella rhossiliensis</name>
    <dbReference type="NCBI Taxonomy" id="111463"/>
    <lineage>
        <taxon>Eukaryota</taxon>
        <taxon>Fungi</taxon>
        <taxon>Dikarya</taxon>
        <taxon>Ascomycota</taxon>
        <taxon>Pezizomycotina</taxon>
        <taxon>Sordariomycetes</taxon>
        <taxon>Hypocreomycetidae</taxon>
        <taxon>Hypocreales</taxon>
        <taxon>Ophiocordycipitaceae</taxon>
        <taxon>Hirsutella</taxon>
    </lineage>
</organism>
<comment type="caution">
    <text evidence="6">The sequence shown here is derived from an EMBL/GenBank/DDBJ whole genome shotgun (WGS) entry which is preliminary data.</text>
</comment>